<dbReference type="Gene3D" id="3.40.630.30">
    <property type="match status" value="1"/>
</dbReference>
<dbReference type="PANTHER" id="PTHR21052">
    <property type="entry name" value="SPERMATOGENESIS ASSOCIATED 11-RELATED"/>
    <property type="match status" value="1"/>
</dbReference>
<dbReference type="SUPFAM" id="SSF55729">
    <property type="entry name" value="Acyl-CoA N-acyltransferases (Nat)"/>
    <property type="match status" value="1"/>
</dbReference>
<sequence length="377" mass="43702">MKTLEKSELQVAEEVLKKHLPKSFKVYGILYYINRGKPTTLEVVVDEWPDFKVIMFRPDLKNKHALDYKLKVTVFSMDEQILRTMLTQEHTYWHIHFMFAGLDVSDVPIIREVSAMKRVNLKINSTNNLMHLTEVCHLNSPTLVALQKYPKYDLNFPSCCIKDEQDRPVSWILMYDYGAVGILYTVPEHRRKGYAKFCCALLQPPSSRRGASADGGSNPGLLQRLGSQVEVRPGFITEEEEASLLKELEPGLKRKRYEFDHWDNAIHGYRETERATWGPAYLDQKGYIKPHIDSVKFCGSTIAGLNLLSASVMRLAKEDTPDEWLDLLLPRYSLYIMRDEARYKFTHEILKDEESVFNGQRVPRQRRISVICRNLPS</sequence>
<comment type="caution">
    <text evidence="3">The sequence shown here is derived from an EMBL/GenBank/DDBJ whole genome shotgun (WGS) entry which is preliminary data.</text>
</comment>
<comment type="cofactor">
    <cofactor evidence="1">
        <name>Fe(2+)</name>
        <dbReference type="ChEBI" id="CHEBI:29033"/>
    </cofactor>
</comment>
<evidence type="ECO:0000313" key="4">
    <source>
        <dbReference type="Proteomes" id="UP001460270"/>
    </source>
</evidence>
<feature type="domain" description="Glycine N-acyltransferase N-terminal" evidence="2">
    <location>
        <begin position="5"/>
        <end position="141"/>
    </location>
</feature>
<dbReference type="Gene3D" id="2.60.120.590">
    <property type="entry name" value="Alpha-ketoglutarate-dependent dioxygenase AlkB-like"/>
    <property type="match status" value="2"/>
</dbReference>
<evidence type="ECO:0000313" key="3">
    <source>
        <dbReference type="EMBL" id="KAK7938971.1"/>
    </source>
</evidence>
<dbReference type="EMBL" id="JBBPFD010000002">
    <property type="protein sequence ID" value="KAK7938971.1"/>
    <property type="molecule type" value="Genomic_DNA"/>
</dbReference>
<evidence type="ECO:0000256" key="1">
    <source>
        <dbReference type="ARBA" id="ARBA00001954"/>
    </source>
</evidence>
<keyword evidence="4" id="KW-1185">Reference proteome</keyword>
<dbReference type="InterPro" id="IPR032870">
    <property type="entry name" value="ALKBH7-like"/>
</dbReference>
<proteinExistence type="predicted"/>
<organism evidence="3 4">
    <name type="scientific">Mugilogobius chulae</name>
    <name type="common">yellowstripe goby</name>
    <dbReference type="NCBI Taxonomy" id="88201"/>
    <lineage>
        <taxon>Eukaryota</taxon>
        <taxon>Metazoa</taxon>
        <taxon>Chordata</taxon>
        <taxon>Craniata</taxon>
        <taxon>Vertebrata</taxon>
        <taxon>Euteleostomi</taxon>
        <taxon>Actinopterygii</taxon>
        <taxon>Neopterygii</taxon>
        <taxon>Teleostei</taxon>
        <taxon>Neoteleostei</taxon>
        <taxon>Acanthomorphata</taxon>
        <taxon>Gobiaria</taxon>
        <taxon>Gobiiformes</taxon>
        <taxon>Gobioidei</taxon>
        <taxon>Gobiidae</taxon>
        <taxon>Gobionellinae</taxon>
        <taxon>Mugilogobius</taxon>
    </lineage>
</organism>
<reference evidence="4" key="1">
    <citation type="submission" date="2024-04" db="EMBL/GenBank/DDBJ databases">
        <title>Salinicola lusitanus LLJ914,a marine bacterium isolated from the Okinawa Trough.</title>
        <authorList>
            <person name="Li J."/>
        </authorList>
    </citation>
    <scope>NUCLEOTIDE SEQUENCE [LARGE SCALE GENOMIC DNA]</scope>
</reference>
<dbReference type="Pfam" id="PF06021">
    <property type="entry name" value="Gly_acyl_tr_N"/>
    <property type="match status" value="1"/>
</dbReference>
<dbReference type="InterPro" id="IPR016181">
    <property type="entry name" value="Acyl_CoA_acyltransferase"/>
</dbReference>
<dbReference type="Proteomes" id="UP001460270">
    <property type="component" value="Unassembled WGS sequence"/>
</dbReference>
<dbReference type="InterPro" id="IPR037151">
    <property type="entry name" value="AlkB-like_sf"/>
</dbReference>
<gene>
    <name evidence="3" type="ORF">WMY93_002297</name>
</gene>
<dbReference type="GO" id="GO:0006631">
    <property type="term" value="P:fatty acid metabolic process"/>
    <property type="evidence" value="ECO:0007669"/>
    <property type="project" value="TreeGrafter"/>
</dbReference>
<protein>
    <recommendedName>
        <fullName evidence="2">Glycine N-acyltransferase N-terminal domain-containing protein</fullName>
    </recommendedName>
</protein>
<dbReference type="GO" id="GO:0006974">
    <property type="term" value="P:DNA damage response"/>
    <property type="evidence" value="ECO:0007669"/>
    <property type="project" value="InterPro"/>
</dbReference>
<dbReference type="SUPFAM" id="SSF51197">
    <property type="entry name" value="Clavaminate synthase-like"/>
    <property type="match status" value="1"/>
</dbReference>
<dbReference type="PANTHER" id="PTHR21052:SF0">
    <property type="entry name" value="ALPHA-KETOGLUTARATE-DEPENDENT DIOXYGENASE ALKB HOMOLOG 7, MITOCHONDRIAL"/>
    <property type="match status" value="1"/>
</dbReference>
<evidence type="ECO:0000259" key="2">
    <source>
        <dbReference type="Pfam" id="PF06021"/>
    </source>
</evidence>
<dbReference type="InterPro" id="IPR015938">
    <property type="entry name" value="Glycine_N-acyltransferase_N"/>
</dbReference>
<dbReference type="GO" id="GO:0005759">
    <property type="term" value="C:mitochondrial matrix"/>
    <property type="evidence" value="ECO:0007669"/>
    <property type="project" value="TreeGrafter"/>
</dbReference>
<dbReference type="AlphaFoldDB" id="A0AAW0PZ95"/>
<dbReference type="GO" id="GO:0047961">
    <property type="term" value="F:glycine N-acyltransferase activity"/>
    <property type="evidence" value="ECO:0007669"/>
    <property type="project" value="InterPro"/>
</dbReference>
<accession>A0AAW0PZ95</accession>
<name>A0AAW0PZ95_9GOBI</name>